<dbReference type="Proteomes" id="UP000053664">
    <property type="component" value="Unassembled WGS sequence"/>
</dbReference>
<evidence type="ECO:0000259" key="10">
    <source>
        <dbReference type="PROSITE" id="PS50979"/>
    </source>
</evidence>
<evidence type="ECO:0000256" key="4">
    <source>
        <dbReference type="ARBA" id="ARBA00022840"/>
    </source>
</evidence>
<dbReference type="SMART" id="SM00878">
    <property type="entry name" value="Biotin_carb_C"/>
    <property type="match status" value="1"/>
</dbReference>
<dbReference type="GeneID" id="19320239"/>
<dbReference type="InterPro" id="IPR029045">
    <property type="entry name" value="ClpP/crotonase-like_dom_sf"/>
</dbReference>
<dbReference type="InterPro" id="IPR005479">
    <property type="entry name" value="CPAse_ATP-bd"/>
</dbReference>
<dbReference type="PROSITE" id="PS50989">
    <property type="entry name" value="COA_CT_CTER"/>
    <property type="match status" value="1"/>
</dbReference>
<feature type="region of interest" description="Disordered" evidence="7">
    <location>
        <begin position="498"/>
        <end position="533"/>
    </location>
</feature>
<dbReference type="SUPFAM" id="SSF51246">
    <property type="entry name" value="Rudiment single hybrid motif"/>
    <property type="match status" value="1"/>
</dbReference>
<keyword evidence="3 6" id="KW-0547">Nucleotide-binding</keyword>
<dbReference type="CDD" id="cd06850">
    <property type="entry name" value="biotinyl_domain"/>
    <property type="match status" value="1"/>
</dbReference>
<evidence type="ECO:0000259" key="11">
    <source>
        <dbReference type="PROSITE" id="PS50989"/>
    </source>
</evidence>
<dbReference type="GO" id="GO:0046872">
    <property type="term" value="F:metal ion binding"/>
    <property type="evidence" value="ECO:0007669"/>
    <property type="project" value="InterPro"/>
</dbReference>
<dbReference type="GO" id="GO:0016874">
    <property type="term" value="F:ligase activity"/>
    <property type="evidence" value="ECO:0007669"/>
    <property type="project" value="UniProtKB-KW"/>
</dbReference>
<feature type="domain" description="CoA carboxyltransferase C-terminal" evidence="11">
    <location>
        <begin position="936"/>
        <end position="1185"/>
    </location>
</feature>
<keyword evidence="5" id="KW-0092">Biotin</keyword>
<dbReference type="Pfam" id="PF02785">
    <property type="entry name" value="Biotin_carb_C"/>
    <property type="match status" value="1"/>
</dbReference>
<evidence type="ECO:0000256" key="7">
    <source>
        <dbReference type="SAM" id="MobiDB-lite"/>
    </source>
</evidence>
<protein>
    <recommendedName>
        <fullName evidence="14">Acetyl-CoA carboxylase</fullName>
    </recommendedName>
</protein>
<dbReference type="SUPFAM" id="SSF56059">
    <property type="entry name" value="Glutathione synthetase ATP-binding domain-like"/>
    <property type="match status" value="1"/>
</dbReference>
<dbReference type="SUPFAM" id="SSF52440">
    <property type="entry name" value="PreATP-grasp domain"/>
    <property type="match status" value="1"/>
</dbReference>
<evidence type="ECO:0000259" key="8">
    <source>
        <dbReference type="PROSITE" id="PS50968"/>
    </source>
</evidence>
<dbReference type="eggNOG" id="KOG0369">
    <property type="taxonomic scope" value="Eukaryota"/>
</dbReference>
<dbReference type="Pfam" id="PF02786">
    <property type="entry name" value="CPSase_L_D2"/>
    <property type="match status" value="1"/>
</dbReference>
<evidence type="ECO:0000256" key="1">
    <source>
        <dbReference type="ARBA" id="ARBA00001953"/>
    </source>
</evidence>
<dbReference type="KEGG" id="pfp:PFL1_06160"/>
<dbReference type="PANTHER" id="PTHR48095">
    <property type="entry name" value="PYRUVATE CARBOXYLASE SUBUNIT A"/>
    <property type="match status" value="1"/>
</dbReference>
<dbReference type="PROSITE" id="PS50979">
    <property type="entry name" value="BC"/>
    <property type="match status" value="1"/>
</dbReference>
<proteinExistence type="predicted"/>
<dbReference type="Pfam" id="PF01039">
    <property type="entry name" value="Carboxyl_trans"/>
    <property type="match status" value="1"/>
</dbReference>
<accession>A0A061H307</accession>
<dbReference type="InterPro" id="IPR000089">
    <property type="entry name" value="Biotin_lipoyl"/>
</dbReference>
<evidence type="ECO:0000256" key="5">
    <source>
        <dbReference type="ARBA" id="ARBA00023267"/>
    </source>
</evidence>
<dbReference type="Pfam" id="PF00364">
    <property type="entry name" value="Biotin_lipoyl"/>
    <property type="match status" value="1"/>
</dbReference>
<dbReference type="SUPFAM" id="SSF51230">
    <property type="entry name" value="Single hybrid motif"/>
    <property type="match status" value="1"/>
</dbReference>
<evidence type="ECO:0000256" key="3">
    <source>
        <dbReference type="ARBA" id="ARBA00022741"/>
    </source>
</evidence>
<dbReference type="SUPFAM" id="SSF52096">
    <property type="entry name" value="ClpP/crotonase"/>
    <property type="match status" value="2"/>
</dbReference>
<dbReference type="OrthoDB" id="196847at2759"/>
<dbReference type="AlphaFoldDB" id="A0A061H307"/>
<gene>
    <name evidence="12" type="ORF">PFL1_06160</name>
</gene>
<dbReference type="InterPro" id="IPR011053">
    <property type="entry name" value="Single_hybrid_motif"/>
</dbReference>
<dbReference type="RefSeq" id="XP_007881890.1">
    <property type="nucleotide sequence ID" value="XM_007883699.1"/>
</dbReference>
<dbReference type="InterPro" id="IPR016185">
    <property type="entry name" value="PreATP-grasp_dom_sf"/>
</dbReference>
<dbReference type="InterPro" id="IPR005481">
    <property type="entry name" value="BC-like_N"/>
</dbReference>
<evidence type="ECO:0000256" key="2">
    <source>
        <dbReference type="ARBA" id="ARBA00022598"/>
    </source>
</evidence>
<dbReference type="eggNOG" id="KOG0540">
    <property type="taxonomic scope" value="Eukaryota"/>
</dbReference>
<dbReference type="Gene3D" id="3.30.470.20">
    <property type="entry name" value="ATP-grasp fold, B domain"/>
    <property type="match status" value="1"/>
</dbReference>
<dbReference type="InterPro" id="IPR011761">
    <property type="entry name" value="ATP-grasp"/>
</dbReference>
<dbReference type="PROSITE" id="PS50975">
    <property type="entry name" value="ATP_GRASP"/>
    <property type="match status" value="1"/>
</dbReference>
<dbReference type="Pfam" id="PF00289">
    <property type="entry name" value="Biotin_carb_N"/>
    <property type="match status" value="1"/>
</dbReference>
<keyword evidence="4 6" id="KW-0067">ATP-binding</keyword>
<feature type="domain" description="ATP-grasp" evidence="9">
    <location>
        <begin position="131"/>
        <end position="343"/>
    </location>
</feature>
<dbReference type="InterPro" id="IPR011763">
    <property type="entry name" value="COA_CT_C"/>
</dbReference>
<dbReference type="GO" id="GO:0005524">
    <property type="term" value="F:ATP binding"/>
    <property type="evidence" value="ECO:0007669"/>
    <property type="project" value="UniProtKB-UniRule"/>
</dbReference>
<dbReference type="PANTHER" id="PTHR48095:SF2">
    <property type="entry name" value="BIOTIN CARBOXYLASE, CHLOROPLASTIC"/>
    <property type="match status" value="1"/>
</dbReference>
<feature type="domain" description="Lipoyl-binding" evidence="8">
    <location>
        <begin position="524"/>
        <end position="602"/>
    </location>
</feature>
<dbReference type="InterPro" id="IPR011764">
    <property type="entry name" value="Biotin_carboxylation_dom"/>
</dbReference>
<name>A0A061H307_9BASI</name>
<evidence type="ECO:0000256" key="6">
    <source>
        <dbReference type="PROSITE-ProRule" id="PRU00409"/>
    </source>
</evidence>
<comment type="cofactor">
    <cofactor evidence="1">
        <name>biotin</name>
        <dbReference type="ChEBI" id="CHEBI:57586"/>
    </cofactor>
</comment>
<dbReference type="InterPro" id="IPR034733">
    <property type="entry name" value="AcCoA_carboxyl_beta"/>
</dbReference>
<feature type="compositionally biased region" description="Low complexity" evidence="7">
    <location>
        <begin position="510"/>
        <end position="533"/>
    </location>
</feature>
<dbReference type="Gene3D" id="2.40.50.100">
    <property type="match status" value="1"/>
</dbReference>
<organism evidence="12 13">
    <name type="scientific">Pseudozyma flocculosa PF-1</name>
    <dbReference type="NCBI Taxonomy" id="1277687"/>
    <lineage>
        <taxon>Eukaryota</taxon>
        <taxon>Fungi</taxon>
        <taxon>Dikarya</taxon>
        <taxon>Basidiomycota</taxon>
        <taxon>Ustilaginomycotina</taxon>
        <taxon>Ustilaginomycetes</taxon>
        <taxon>Ustilaginales</taxon>
        <taxon>Ustilaginaceae</taxon>
        <taxon>Pseudozyma</taxon>
    </lineage>
</organism>
<dbReference type="PROSITE" id="PS50968">
    <property type="entry name" value="BIOTINYL_LIPOYL"/>
    <property type="match status" value="1"/>
</dbReference>
<dbReference type="InterPro" id="IPR005482">
    <property type="entry name" value="Biotin_COase_C"/>
</dbReference>
<evidence type="ECO:0000313" key="12">
    <source>
        <dbReference type="EMBL" id="EPQ26225.1"/>
    </source>
</evidence>
<dbReference type="InterPro" id="IPR011054">
    <property type="entry name" value="Rudment_hybrid_motif"/>
</dbReference>
<sequence length="1212" mass="128058">MPSADTTAGQPLRILIANRSEIALRLQRTYSLLDAPRIHTVAIHTQQERNALHVANANIAVQLPANGPRAYLDAHAIVDIAKRHNCFAVAPGYGFLSEDPQFARLLEDAGIVFLGPTSDQLRQLGDKVQARALADSLRVPVLEASKGGGSAHGGASSLDEIQHFARSLGAGSKVILKAAAGGGGRGIRIVDVTQDDAGTRADVESNYRACQREAQLSFGDDRIYAERFLASAKHIEVQVVGDGAGGAMHLWERECSLQRRNQKLVEIAPSPSISDALRHDLIRSALDMARAIRYRSLATFEFLVAPDGRFFFMEANPRIQVEHTITEQITGVDLVALQLQVGLGKTVEQLGLPPSPPRPRTTSIQLRINAESLQPDGTAQPEAGQLTAFQVPTGPNVRIDTAAHAPSPQLSTYSVSPLFDSLLAKVIVTAPDYPSALRLAQRALHETDIRGCKTNRNFLRALLEHPAVQTSTATTATVQHEIDALYRATLRFQDHDDQAAARTGSGGDGSADAAASSGSGSAGAAPEEAPEGTEAVTAHITGVVLELKVAAGDAVQAGAELAVVEAMKMEHVIRAPRPGRVHSTLVATGGAVSAGRALIFLEPDSSSHGSSSSSSAEADAAALAAAAAAGTAELTEEQVRELRPELQDLERQRSYNTDAFRAEAVRKRHARGYLTPREVLARLFDAGSLQEYGELVIAAQTRRLPLQQLMERTQGDGIITGWAAYRSHPVALAAADYLVLAGTQGYFHHLKLDRLFQSVLDLPHPLVFFAEGGGGRPGDTDVPVVAGLNTPSFALLGQIRARGIPSIGVANGYVFAGNAALLGVCDIVVATRGGDPEVAAAAAADGDGSSSSKPKTTATTTTAIQLGQTSIGMGGSAMIEGGGLGVYASEEIGPPSMHHSNGGIDILVDTERDAVHVVRQLLGFLVSPTLPRDEWAYTSDVRRLRFAVPPLSQRKRSYDIYPLLDTLLDDGSFIELGSGWGTSLITGLGRLEGRVVGVLASRSNTQLSGAIDDRSALKATRFLGLVSRLALAHVISLVDTPGFMVGPAFERSSTAGGSFRIFGDLFSAFSDFARGGGQVVSVAIRNAYGLGAQALMGGSTLCNMGSVAWPTASFGAMGLEGAVRLGRKKELEAIPDGHERSRREKAWIDQLYQRGRGEGMARAAEIDAVIDPADTRRWIAACLDRAGTRTPTYVSLLDAARGGGGAGAKSRI</sequence>
<dbReference type="InterPro" id="IPR051602">
    <property type="entry name" value="ACC_Biotin_Carboxylase"/>
</dbReference>
<dbReference type="HOGENOM" id="CLU_009218_0_0_1"/>
<reference evidence="12 13" key="1">
    <citation type="journal article" date="2013" name="Plant Cell">
        <title>The transition from a phytopathogenic smut ancestor to an anamorphic biocontrol agent deciphered by comparative whole-genome analysis.</title>
        <authorList>
            <person name="Lefebvre F."/>
            <person name="Joly D.L."/>
            <person name="Labbe C."/>
            <person name="Teichmann B."/>
            <person name="Linning R."/>
            <person name="Belzile F."/>
            <person name="Bakkeren G."/>
            <person name="Belanger R.R."/>
        </authorList>
    </citation>
    <scope>NUCLEOTIDE SEQUENCE [LARGE SCALE GENOMIC DNA]</scope>
    <source>
        <strain evidence="12 13">PF-1</strain>
    </source>
</reference>
<evidence type="ECO:0008006" key="14">
    <source>
        <dbReference type="Google" id="ProtNLM"/>
    </source>
</evidence>
<dbReference type="Gene3D" id="3.90.226.10">
    <property type="entry name" value="2-enoyl-CoA Hydratase, Chain A, domain 1"/>
    <property type="match status" value="2"/>
</dbReference>
<feature type="domain" description="Biotin carboxylation" evidence="10">
    <location>
        <begin position="10"/>
        <end position="483"/>
    </location>
</feature>
<keyword evidence="2" id="KW-0436">Ligase</keyword>
<evidence type="ECO:0000313" key="13">
    <source>
        <dbReference type="Proteomes" id="UP000053664"/>
    </source>
</evidence>
<dbReference type="PROSITE" id="PS00867">
    <property type="entry name" value="CPSASE_2"/>
    <property type="match status" value="1"/>
</dbReference>
<evidence type="ECO:0000259" key="9">
    <source>
        <dbReference type="PROSITE" id="PS50975"/>
    </source>
</evidence>
<dbReference type="EMBL" id="KE361646">
    <property type="protein sequence ID" value="EPQ26225.1"/>
    <property type="molecule type" value="Genomic_DNA"/>
</dbReference>